<sequence length="56" mass="6001">MNFLKYFRRPARAVAGISTIGLTSCNRGFGCPTNFSLGDATAELLETLLTVVISCC</sequence>
<comment type="caution">
    <text evidence="1">The sequence shown here is derived from an EMBL/GenBank/DDBJ whole genome shotgun (WGS) entry which is preliminary data.</text>
</comment>
<dbReference type="PROSITE" id="PS51257">
    <property type="entry name" value="PROKAR_LIPOPROTEIN"/>
    <property type="match status" value="1"/>
</dbReference>
<accession>A0ABX0XAF0</accession>
<dbReference type="Proteomes" id="UP000770785">
    <property type="component" value="Unassembled WGS sequence"/>
</dbReference>
<gene>
    <name evidence="1" type="ORF">GGR27_001730</name>
</gene>
<evidence type="ECO:0000313" key="2">
    <source>
        <dbReference type="Proteomes" id="UP000770785"/>
    </source>
</evidence>
<name>A0ABX0XAF0_9BACT</name>
<organism evidence="1 2">
    <name type="scientific">Neolewinella antarctica</name>
    <dbReference type="NCBI Taxonomy" id="442734"/>
    <lineage>
        <taxon>Bacteria</taxon>
        <taxon>Pseudomonadati</taxon>
        <taxon>Bacteroidota</taxon>
        <taxon>Saprospiria</taxon>
        <taxon>Saprospirales</taxon>
        <taxon>Lewinellaceae</taxon>
        <taxon>Neolewinella</taxon>
    </lineage>
</organism>
<dbReference type="EMBL" id="JAATJH010000002">
    <property type="protein sequence ID" value="NJC26231.1"/>
    <property type="molecule type" value="Genomic_DNA"/>
</dbReference>
<keyword evidence="2" id="KW-1185">Reference proteome</keyword>
<dbReference type="RefSeq" id="WP_168036987.1">
    <property type="nucleotide sequence ID" value="NZ_JAATJH010000002.1"/>
</dbReference>
<protein>
    <submittedName>
        <fullName evidence="1">Uncharacterized protein</fullName>
    </submittedName>
</protein>
<evidence type="ECO:0000313" key="1">
    <source>
        <dbReference type="EMBL" id="NJC26231.1"/>
    </source>
</evidence>
<reference evidence="1 2" key="1">
    <citation type="submission" date="2020-03" db="EMBL/GenBank/DDBJ databases">
        <title>Genomic Encyclopedia of Type Strains, Phase IV (KMG-IV): sequencing the most valuable type-strain genomes for metagenomic binning, comparative biology and taxonomic classification.</title>
        <authorList>
            <person name="Goeker M."/>
        </authorList>
    </citation>
    <scope>NUCLEOTIDE SEQUENCE [LARGE SCALE GENOMIC DNA]</scope>
    <source>
        <strain evidence="1 2">DSM 105096</strain>
    </source>
</reference>
<proteinExistence type="predicted"/>